<sequence>MRIPTATSTLSEWLNYLEQAHFKPIDMGLERVKSVAEQLDLQSPTPYVITVAGTNGKGTTCHLLETALRLAGFNVGVFSSPHLIRYNERIRINQQEVDDQMICQAFDLINQHKSVSLTYFEFSTLSALYLFKQAKLDIVILEVGLGGRLDATNLVDPNFAVITSIDIDHIAFLGNDREKIGAEKAGICRPNIPLVVGEPHCPLSIKKIAQQLNCQALFSGIDFNYALEADEAHWQWQGTLYTDKNSAVLLNQLPIGSIPLQNAATALAVLKNLPFSIPDQIIQSALANAKLTGRFQRLSQTEIANLASRLGITKSVVDLPQIILDVGHNPHAARYLAQRLATTPRARLIAICGILEDKDCAGVFTPLFQEVDQWYLIPLAGERGQSAKVLLEKLHYTANQQQCVISAQAKSTMQAAVTAGLYDLSAQDILLIFGSFHTVSDFMQL</sequence>
<evidence type="ECO:0000313" key="26">
    <source>
        <dbReference type="EMBL" id="QDJ14275.1"/>
    </source>
</evidence>
<comment type="pathway">
    <text evidence="3">Cofactor biosynthesis; tetrahydrofolate biosynthesis; 7,8-dihydrofolate from 2-amino-4-hydroxy-6-hydroxymethyl-7,8-dihydropteridine diphosphate and 4-aminobenzoate: step 2/2.</text>
</comment>
<dbReference type="FunFam" id="3.40.1190.10:FF:000004">
    <property type="entry name" value="Dihydrofolate synthase/folylpolyglutamate synthase"/>
    <property type="match status" value="1"/>
</dbReference>
<comment type="catalytic activity">
    <reaction evidence="19">
        <text>(6S)-5,6,7,8-tetrahydrofolyl-(gamma-L-Glu)(n) + L-glutamate + ATP = (6S)-5,6,7,8-tetrahydrofolyl-(gamma-L-Glu)(n+1) + ADP + phosphate + H(+)</text>
        <dbReference type="Rhea" id="RHEA:10580"/>
        <dbReference type="Rhea" id="RHEA-COMP:14738"/>
        <dbReference type="Rhea" id="RHEA-COMP:14740"/>
        <dbReference type="ChEBI" id="CHEBI:15378"/>
        <dbReference type="ChEBI" id="CHEBI:29985"/>
        <dbReference type="ChEBI" id="CHEBI:30616"/>
        <dbReference type="ChEBI" id="CHEBI:43474"/>
        <dbReference type="ChEBI" id="CHEBI:141005"/>
        <dbReference type="ChEBI" id="CHEBI:456216"/>
        <dbReference type="EC" id="6.3.2.17"/>
    </reaction>
</comment>
<dbReference type="RefSeq" id="WP_261919641.1">
    <property type="nucleotide sequence ID" value="NZ_CP022011.1"/>
</dbReference>
<evidence type="ECO:0000256" key="12">
    <source>
        <dbReference type="ARBA" id="ARBA00022741"/>
    </source>
</evidence>
<feature type="domain" description="Mur ligase C-terminal" evidence="24">
    <location>
        <begin position="318"/>
        <end position="436"/>
    </location>
</feature>
<dbReference type="PROSITE" id="PS01012">
    <property type="entry name" value="FOLYLPOLYGLU_SYNT_2"/>
    <property type="match status" value="1"/>
</dbReference>
<comment type="function">
    <text evidence="2">Functions in two distinct reactions of the de novo folate biosynthetic pathway. Catalyzes the addition of a glutamate residue to dihydropteroate (7,8-dihydropteroate or H2Pte) to form dihydrofolate (7,8-dihydrofolate monoglutamate or H2Pte-Glu). Also catalyzes successive additions of L-glutamate to tetrahydrofolate or 10-formyltetrahydrofolate or 5,10-methylenetetrahydrofolate, leading to folylpolyglutamate derivatives.</text>
</comment>
<comment type="catalytic activity">
    <reaction evidence="20">
        <text>10-formyltetrahydrofolyl-(gamma-L-Glu)(n) + L-glutamate + ATP = 10-formyltetrahydrofolyl-(gamma-L-Glu)(n+1) + ADP + phosphate + H(+)</text>
        <dbReference type="Rhea" id="RHEA:51904"/>
        <dbReference type="Rhea" id="RHEA-COMP:13088"/>
        <dbReference type="Rhea" id="RHEA-COMP:14300"/>
        <dbReference type="ChEBI" id="CHEBI:15378"/>
        <dbReference type="ChEBI" id="CHEBI:29985"/>
        <dbReference type="ChEBI" id="CHEBI:30616"/>
        <dbReference type="ChEBI" id="CHEBI:43474"/>
        <dbReference type="ChEBI" id="CHEBI:134413"/>
        <dbReference type="ChEBI" id="CHEBI:456216"/>
        <dbReference type="EC" id="6.3.2.17"/>
    </reaction>
</comment>
<evidence type="ECO:0000256" key="16">
    <source>
        <dbReference type="ARBA" id="ARBA00030048"/>
    </source>
</evidence>
<dbReference type="InterPro" id="IPR001645">
    <property type="entry name" value="Folylpolyglutamate_synth"/>
</dbReference>
<keyword evidence="13 23" id="KW-0067">ATP-binding</keyword>
<dbReference type="InterPro" id="IPR036615">
    <property type="entry name" value="Mur_ligase_C_dom_sf"/>
</dbReference>
<proteinExistence type="inferred from homology"/>
<evidence type="ECO:0000259" key="25">
    <source>
        <dbReference type="Pfam" id="PF08245"/>
    </source>
</evidence>
<dbReference type="EC" id="6.3.2.17" evidence="8"/>
<gene>
    <name evidence="26" type="ORF">CEP48_02080</name>
</gene>
<dbReference type="GO" id="GO:0005524">
    <property type="term" value="F:ATP binding"/>
    <property type="evidence" value="ECO:0007669"/>
    <property type="project" value="UniProtKB-KW"/>
</dbReference>
<accession>A0A8D4IWB0</accession>
<evidence type="ECO:0000256" key="20">
    <source>
        <dbReference type="ARBA" id="ARBA00047808"/>
    </source>
</evidence>
<dbReference type="EMBL" id="CP022011">
    <property type="protein sequence ID" value="QDJ14275.1"/>
    <property type="molecule type" value="Genomic_DNA"/>
</dbReference>
<dbReference type="GO" id="GO:0004326">
    <property type="term" value="F:tetrahydrofolylpolyglutamate synthase activity"/>
    <property type="evidence" value="ECO:0007669"/>
    <property type="project" value="UniProtKB-EC"/>
</dbReference>
<dbReference type="EC" id="6.3.2.12" evidence="7"/>
<reference evidence="26" key="1">
    <citation type="submission" date="2017-06" db="EMBL/GenBank/DDBJ databases">
        <title>Genome sequencing of pathogenic and non-pathogenic strains within Bisgaard taxon 40.</title>
        <authorList>
            <person name="Ladner J.T."/>
            <person name="Lovett S.P."/>
            <person name="Koroleva G."/>
            <person name="Lorch J.M."/>
        </authorList>
    </citation>
    <scope>NUCLEOTIDE SEQUENCE</scope>
    <source>
        <strain evidence="26">27576-1-I1</strain>
    </source>
</reference>
<dbReference type="Gene3D" id="3.90.190.20">
    <property type="entry name" value="Mur ligase, C-terminal domain"/>
    <property type="match status" value="1"/>
</dbReference>
<dbReference type="SUPFAM" id="SSF53244">
    <property type="entry name" value="MurD-like peptide ligases, peptide-binding domain"/>
    <property type="match status" value="1"/>
</dbReference>
<dbReference type="Proteomes" id="UP000955338">
    <property type="component" value="Chromosome"/>
</dbReference>
<evidence type="ECO:0000256" key="19">
    <source>
        <dbReference type="ARBA" id="ARBA00047493"/>
    </source>
</evidence>
<evidence type="ECO:0000256" key="2">
    <source>
        <dbReference type="ARBA" id="ARBA00002714"/>
    </source>
</evidence>
<dbReference type="InterPro" id="IPR004101">
    <property type="entry name" value="Mur_ligase_C"/>
</dbReference>
<evidence type="ECO:0000256" key="5">
    <source>
        <dbReference type="ARBA" id="ARBA00008276"/>
    </source>
</evidence>
<dbReference type="PANTHER" id="PTHR11136">
    <property type="entry name" value="FOLYLPOLYGLUTAMATE SYNTHASE-RELATED"/>
    <property type="match status" value="1"/>
</dbReference>
<evidence type="ECO:0000256" key="21">
    <source>
        <dbReference type="ARBA" id="ARBA00049035"/>
    </source>
</evidence>
<keyword evidence="27" id="KW-1185">Reference proteome</keyword>
<comment type="pathway">
    <text evidence="4">Cofactor biosynthesis; tetrahydrofolylpolyglutamate biosynthesis.</text>
</comment>
<evidence type="ECO:0000313" key="27">
    <source>
        <dbReference type="Proteomes" id="UP000955338"/>
    </source>
</evidence>
<evidence type="ECO:0000256" key="8">
    <source>
        <dbReference type="ARBA" id="ARBA00013025"/>
    </source>
</evidence>
<evidence type="ECO:0000256" key="14">
    <source>
        <dbReference type="ARBA" id="ARBA00022842"/>
    </source>
</evidence>
<comment type="catalytic activity">
    <reaction evidence="21">
        <text>(6R)-5,10-methylenetetrahydrofolyl-(gamma-L-Glu)(n) + L-glutamate + ATP = (6R)-5,10-methylenetetrahydrofolyl-(gamma-L-Glu)(n+1) + ADP + phosphate + H(+)</text>
        <dbReference type="Rhea" id="RHEA:51912"/>
        <dbReference type="Rhea" id="RHEA-COMP:13257"/>
        <dbReference type="Rhea" id="RHEA-COMP:13258"/>
        <dbReference type="ChEBI" id="CHEBI:15378"/>
        <dbReference type="ChEBI" id="CHEBI:29985"/>
        <dbReference type="ChEBI" id="CHEBI:30616"/>
        <dbReference type="ChEBI" id="CHEBI:43474"/>
        <dbReference type="ChEBI" id="CHEBI:136572"/>
        <dbReference type="ChEBI" id="CHEBI:456216"/>
        <dbReference type="EC" id="6.3.2.17"/>
    </reaction>
</comment>
<comment type="similarity">
    <text evidence="5 23">Belongs to the folylpolyglutamate synthase family.</text>
</comment>
<feature type="domain" description="Mur ligase central" evidence="25">
    <location>
        <begin position="51"/>
        <end position="269"/>
    </location>
</feature>
<dbReference type="Pfam" id="PF02875">
    <property type="entry name" value="Mur_ligase_C"/>
    <property type="match status" value="1"/>
</dbReference>
<evidence type="ECO:0000256" key="13">
    <source>
        <dbReference type="ARBA" id="ARBA00022840"/>
    </source>
</evidence>
<dbReference type="PANTHER" id="PTHR11136:SF0">
    <property type="entry name" value="DIHYDROFOLATE SYNTHETASE-RELATED"/>
    <property type="match status" value="1"/>
</dbReference>
<evidence type="ECO:0000256" key="10">
    <source>
        <dbReference type="ARBA" id="ARBA00022598"/>
    </source>
</evidence>
<dbReference type="InterPro" id="IPR036565">
    <property type="entry name" value="Mur-like_cat_sf"/>
</dbReference>
<dbReference type="NCBIfam" id="TIGR01499">
    <property type="entry name" value="folC"/>
    <property type="match status" value="1"/>
</dbReference>
<evidence type="ECO:0000256" key="9">
    <source>
        <dbReference type="ARBA" id="ARBA00019357"/>
    </source>
</evidence>
<name>A0A8D4IWB0_9PAST</name>
<protein>
    <recommendedName>
        <fullName evidence="9">Dihydrofolate synthase/folylpolyglutamate synthase</fullName>
        <ecNumber evidence="7">6.3.2.12</ecNumber>
        <ecNumber evidence="8">6.3.2.17</ecNumber>
    </recommendedName>
    <alternativeName>
        <fullName evidence="18">Folylpoly-gamma-glutamate synthetase-dihydrofolate synthetase</fullName>
    </alternativeName>
    <alternativeName>
        <fullName evidence="16">Folylpolyglutamate synthetase</fullName>
    </alternativeName>
    <alternativeName>
        <fullName evidence="17">Tetrahydrofolylpolyglutamate synthase</fullName>
    </alternativeName>
</protein>
<dbReference type="GO" id="GO:0046872">
    <property type="term" value="F:metal ion binding"/>
    <property type="evidence" value="ECO:0007669"/>
    <property type="project" value="UniProtKB-KW"/>
</dbReference>
<evidence type="ECO:0000256" key="6">
    <source>
        <dbReference type="ARBA" id="ARBA00011245"/>
    </source>
</evidence>
<evidence type="ECO:0000259" key="24">
    <source>
        <dbReference type="Pfam" id="PF02875"/>
    </source>
</evidence>
<dbReference type="UniPathway" id="UPA00077">
    <property type="reaction ID" value="UER00157"/>
</dbReference>
<dbReference type="InterPro" id="IPR018109">
    <property type="entry name" value="Folylpolyglutamate_synth_CS"/>
</dbReference>
<dbReference type="SUPFAM" id="SSF53623">
    <property type="entry name" value="MurD-like peptide ligases, catalytic domain"/>
    <property type="match status" value="1"/>
</dbReference>
<dbReference type="GO" id="GO:0046654">
    <property type="term" value="P:tetrahydrofolate biosynthetic process"/>
    <property type="evidence" value="ECO:0007669"/>
    <property type="project" value="UniProtKB-UniPathway"/>
</dbReference>
<dbReference type="PIRSF" id="PIRSF001563">
    <property type="entry name" value="Folylpolyglu_synth"/>
    <property type="match status" value="1"/>
</dbReference>
<dbReference type="GO" id="GO:0008841">
    <property type="term" value="F:dihydrofolate synthase activity"/>
    <property type="evidence" value="ECO:0007669"/>
    <property type="project" value="UniProtKB-EC"/>
</dbReference>
<evidence type="ECO:0000256" key="1">
    <source>
        <dbReference type="ARBA" id="ARBA00001946"/>
    </source>
</evidence>
<comment type="subunit">
    <text evidence="6">Monomer.</text>
</comment>
<evidence type="ECO:0000256" key="17">
    <source>
        <dbReference type="ARBA" id="ARBA00030592"/>
    </source>
</evidence>
<dbReference type="Pfam" id="PF08245">
    <property type="entry name" value="Mur_ligase_M"/>
    <property type="match status" value="1"/>
</dbReference>
<evidence type="ECO:0000256" key="22">
    <source>
        <dbReference type="ARBA" id="ARBA00049161"/>
    </source>
</evidence>
<evidence type="ECO:0000256" key="11">
    <source>
        <dbReference type="ARBA" id="ARBA00022723"/>
    </source>
</evidence>
<keyword evidence="15" id="KW-0289">Folate biosynthesis</keyword>
<dbReference type="InterPro" id="IPR013221">
    <property type="entry name" value="Mur_ligase_cen"/>
</dbReference>
<organism evidence="26 27">
    <name type="scientific">Mergibacter septicus</name>
    <dbReference type="NCBI Taxonomy" id="221402"/>
    <lineage>
        <taxon>Bacteria</taxon>
        <taxon>Pseudomonadati</taxon>
        <taxon>Pseudomonadota</taxon>
        <taxon>Gammaproteobacteria</taxon>
        <taxon>Pasteurellales</taxon>
        <taxon>Pasteurellaceae</taxon>
        <taxon>Mergibacter</taxon>
    </lineage>
</organism>
<keyword evidence="14" id="KW-0460">Magnesium</keyword>
<dbReference type="NCBIfam" id="NF008101">
    <property type="entry name" value="PRK10846.1"/>
    <property type="match status" value="1"/>
</dbReference>
<evidence type="ECO:0000256" key="15">
    <source>
        <dbReference type="ARBA" id="ARBA00022909"/>
    </source>
</evidence>
<dbReference type="AlphaFoldDB" id="A0A8D4IWB0"/>
<evidence type="ECO:0000256" key="4">
    <source>
        <dbReference type="ARBA" id="ARBA00005150"/>
    </source>
</evidence>
<dbReference type="GO" id="GO:0046656">
    <property type="term" value="P:folic acid biosynthetic process"/>
    <property type="evidence" value="ECO:0007669"/>
    <property type="project" value="UniProtKB-KW"/>
</dbReference>
<keyword evidence="11" id="KW-0479">Metal-binding</keyword>
<keyword evidence="10 23" id="KW-0436">Ligase</keyword>
<comment type="catalytic activity">
    <reaction evidence="22">
        <text>7,8-dihydropteroate + L-glutamate + ATP = 7,8-dihydrofolate + ADP + phosphate + H(+)</text>
        <dbReference type="Rhea" id="RHEA:23584"/>
        <dbReference type="ChEBI" id="CHEBI:15378"/>
        <dbReference type="ChEBI" id="CHEBI:17839"/>
        <dbReference type="ChEBI" id="CHEBI:29985"/>
        <dbReference type="ChEBI" id="CHEBI:30616"/>
        <dbReference type="ChEBI" id="CHEBI:43474"/>
        <dbReference type="ChEBI" id="CHEBI:57451"/>
        <dbReference type="ChEBI" id="CHEBI:456216"/>
        <dbReference type="EC" id="6.3.2.12"/>
    </reaction>
</comment>
<evidence type="ECO:0000256" key="3">
    <source>
        <dbReference type="ARBA" id="ARBA00004799"/>
    </source>
</evidence>
<evidence type="ECO:0000256" key="18">
    <source>
        <dbReference type="ARBA" id="ARBA00032510"/>
    </source>
</evidence>
<evidence type="ECO:0000256" key="7">
    <source>
        <dbReference type="ARBA" id="ARBA00013023"/>
    </source>
</evidence>
<evidence type="ECO:0000256" key="23">
    <source>
        <dbReference type="PIRNR" id="PIRNR001563"/>
    </source>
</evidence>
<comment type="cofactor">
    <cofactor evidence="1">
        <name>Mg(2+)</name>
        <dbReference type="ChEBI" id="CHEBI:18420"/>
    </cofactor>
</comment>
<dbReference type="GO" id="GO:0005737">
    <property type="term" value="C:cytoplasm"/>
    <property type="evidence" value="ECO:0007669"/>
    <property type="project" value="TreeGrafter"/>
</dbReference>
<dbReference type="Gene3D" id="3.40.1190.10">
    <property type="entry name" value="Mur-like, catalytic domain"/>
    <property type="match status" value="1"/>
</dbReference>
<keyword evidence="12 23" id="KW-0547">Nucleotide-binding</keyword>